<feature type="region of interest" description="Disordered" evidence="1">
    <location>
        <begin position="126"/>
        <end position="151"/>
    </location>
</feature>
<reference evidence="2" key="2">
    <citation type="submission" date="2020-10" db="EMBL/GenBank/DDBJ databases">
        <authorList>
            <person name="Cooper E.A."/>
            <person name="Brenton Z.W."/>
            <person name="Flinn B.S."/>
            <person name="Jenkins J."/>
            <person name="Shu S."/>
            <person name="Flowers D."/>
            <person name="Luo F."/>
            <person name="Wang Y."/>
            <person name="Xia P."/>
            <person name="Barry K."/>
            <person name="Daum C."/>
            <person name="Lipzen A."/>
            <person name="Yoshinaga Y."/>
            <person name="Schmutz J."/>
            <person name="Saski C."/>
            <person name="Vermerris W."/>
            <person name="Kresovich S."/>
        </authorList>
    </citation>
    <scope>NUCLEOTIDE SEQUENCE</scope>
</reference>
<name>A0A921RUH1_SORBI</name>
<sequence length="151" mass="16512">QKRPNCPLAYLQPPTRPPRGKTAKDVAARAGAREALLSASASRHGAGRRQVRGRRAVATGRRAAAGPDPGTERGGSWLRPRCSVASVGASAPQRCLAVVRGRRRAMTVALGARRVVPVPFVSARRTAAKRSRRRRIQRRSLARRRQRMGQR</sequence>
<gene>
    <name evidence="2" type="ORF">BDA96_02G424600</name>
</gene>
<evidence type="ECO:0000313" key="3">
    <source>
        <dbReference type="Proteomes" id="UP000807115"/>
    </source>
</evidence>
<comment type="caution">
    <text evidence="2">The sequence shown here is derived from an EMBL/GenBank/DDBJ whole genome shotgun (WGS) entry which is preliminary data.</text>
</comment>
<dbReference type="EMBL" id="CM027681">
    <property type="protein sequence ID" value="KAG0546168.1"/>
    <property type="molecule type" value="Genomic_DNA"/>
</dbReference>
<feature type="compositionally biased region" description="Low complexity" evidence="1">
    <location>
        <begin position="56"/>
        <end position="66"/>
    </location>
</feature>
<protein>
    <submittedName>
        <fullName evidence="2">Uncharacterized protein</fullName>
    </submittedName>
</protein>
<feature type="compositionally biased region" description="Basic residues" evidence="1">
    <location>
        <begin position="45"/>
        <end position="55"/>
    </location>
</feature>
<reference evidence="2" key="1">
    <citation type="journal article" date="2019" name="BMC Genomics">
        <title>A new reference genome for Sorghum bicolor reveals high levels of sequence similarity between sweet and grain genotypes: implications for the genetics of sugar metabolism.</title>
        <authorList>
            <person name="Cooper E.A."/>
            <person name="Brenton Z.W."/>
            <person name="Flinn B.S."/>
            <person name="Jenkins J."/>
            <person name="Shu S."/>
            <person name="Flowers D."/>
            <person name="Luo F."/>
            <person name="Wang Y."/>
            <person name="Xia P."/>
            <person name="Barry K."/>
            <person name="Daum C."/>
            <person name="Lipzen A."/>
            <person name="Yoshinaga Y."/>
            <person name="Schmutz J."/>
            <person name="Saski C."/>
            <person name="Vermerris W."/>
            <person name="Kresovich S."/>
        </authorList>
    </citation>
    <scope>NUCLEOTIDE SEQUENCE</scope>
</reference>
<accession>A0A921RUH1</accession>
<evidence type="ECO:0000313" key="2">
    <source>
        <dbReference type="EMBL" id="KAG0546168.1"/>
    </source>
</evidence>
<feature type="non-terminal residue" evidence="2">
    <location>
        <position position="1"/>
    </location>
</feature>
<dbReference type="AlphaFoldDB" id="A0A921RUH1"/>
<organism evidence="2 3">
    <name type="scientific">Sorghum bicolor</name>
    <name type="common">Sorghum</name>
    <name type="synonym">Sorghum vulgare</name>
    <dbReference type="NCBI Taxonomy" id="4558"/>
    <lineage>
        <taxon>Eukaryota</taxon>
        <taxon>Viridiplantae</taxon>
        <taxon>Streptophyta</taxon>
        <taxon>Embryophyta</taxon>
        <taxon>Tracheophyta</taxon>
        <taxon>Spermatophyta</taxon>
        <taxon>Magnoliopsida</taxon>
        <taxon>Liliopsida</taxon>
        <taxon>Poales</taxon>
        <taxon>Poaceae</taxon>
        <taxon>PACMAD clade</taxon>
        <taxon>Panicoideae</taxon>
        <taxon>Andropogonodae</taxon>
        <taxon>Andropogoneae</taxon>
        <taxon>Sorghinae</taxon>
        <taxon>Sorghum</taxon>
    </lineage>
</organism>
<feature type="non-terminal residue" evidence="2">
    <location>
        <position position="151"/>
    </location>
</feature>
<feature type="compositionally biased region" description="Low complexity" evidence="1">
    <location>
        <begin position="28"/>
        <end position="44"/>
    </location>
</feature>
<feature type="region of interest" description="Disordered" evidence="1">
    <location>
        <begin position="1"/>
        <end position="78"/>
    </location>
</feature>
<proteinExistence type="predicted"/>
<dbReference type="Proteomes" id="UP000807115">
    <property type="component" value="Chromosome 2"/>
</dbReference>
<evidence type="ECO:0000256" key="1">
    <source>
        <dbReference type="SAM" id="MobiDB-lite"/>
    </source>
</evidence>